<dbReference type="PANTHER" id="PTHR43000">
    <property type="entry name" value="DTDP-D-GLUCOSE 4,6-DEHYDRATASE-RELATED"/>
    <property type="match status" value="1"/>
</dbReference>
<organism evidence="10 11">
    <name type="scientific">Salinithrix halophila</name>
    <dbReference type="NCBI Taxonomy" id="1485204"/>
    <lineage>
        <taxon>Bacteria</taxon>
        <taxon>Bacillati</taxon>
        <taxon>Bacillota</taxon>
        <taxon>Bacilli</taxon>
        <taxon>Bacillales</taxon>
        <taxon>Thermoactinomycetaceae</taxon>
        <taxon>Salinithrix</taxon>
    </lineage>
</organism>
<dbReference type="CDD" id="cd05246">
    <property type="entry name" value="dTDP_GD_SDR_e"/>
    <property type="match status" value="1"/>
</dbReference>
<evidence type="ECO:0000313" key="10">
    <source>
        <dbReference type="EMBL" id="MFC4077970.1"/>
    </source>
</evidence>
<keyword evidence="11" id="KW-1185">Reference proteome</keyword>
<reference evidence="11" key="1">
    <citation type="journal article" date="2019" name="Int. J. Syst. Evol. Microbiol.">
        <title>The Global Catalogue of Microorganisms (GCM) 10K type strain sequencing project: providing services to taxonomists for standard genome sequencing and annotation.</title>
        <authorList>
            <consortium name="The Broad Institute Genomics Platform"/>
            <consortium name="The Broad Institute Genome Sequencing Center for Infectious Disease"/>
            <person name="Wu L."/>
            <person name="Ma J."/>
        </authorList>
    </citation>
    <scope>NUCLEOTIDE SEQUENCE [LARGE SCALE GENOMIC DNA]</scope>
    <source>
        <strain evidence="11">IBRC-M 10813</strain>
    </source>
</reference>
<keyword evidence="7 8" id="KW-0456">Lyase</keyword>
<dbReference type="EC" id="4.2.1.46" evidence="4 8"/>
<evidence type="ECO:0000256" key="4">
    <source>
        <dbReference type="ARBA" id="ARBA00011990"/>
    </source>
</evidence>
<dbReference type="NCBIfam" id="TIGR01181">
    <property type="entry name" value="dTDP_gluc_dehyt"/>
    <property type="match status" value="1"/>
</dbReference>
<dbReference type="Proteomes" id="UP001595843">
    <property type="component" value="Unassembled WGS sequence"/>
</dbReference>
<evidence type="ECO:0000256" key="5">
    <source>
        <dbReference type="ARBA" id="ARBA00016977"/>
    </source>
</evidence>
<dbReference type="Gene3D" id="3.90.25.10">
    <property type="entry name" value="UDP-galactose 4-epimerase, domain 1"/>
    <property type="match status" value="1"/>
</dbReference>
<keyword evidence="6" id="KW-0520">NAD</keyword>
<dbReference type="RefSeq" id="WP_380705803.1">
    <property type="nucleotide sequence ID" value="NZ_JBHSAP010000018.1"/>
</dbReference>
<dbReference type="Pfam" id="PF16363">
    <property type="entry name" value="GDP_Man_Dehyd"/>
    <property type="match status" value="1"/>
</dbReference>
<dbReference type="SUPFAM" id="SSF51735">
    <property type="entry name" value="NAD(P)-binding Rossmann-fold domains"/>
    <property type="match status" value="1"/>
</dbReference>
<dbReference type="InterPro" id="IPR005888">
    <property type="entry name" value="dTDP_Gluc_deHydtase"/>
</dbReference>
<dbReference type="InterPro" id="IPR036291">
    <property type="entry name" value="NAD(P)-bd_dom_sf"/>
</dbReference>
<evidence type="ECO:0000256" key="6">
    <source>
        <dbReference type="ARBA" id="ARBA00023027"/>
    </source>
</evidence>
<dbReference type="EMBL" id="JBHSAP010000018">
    <property type="protein sequence ID" value="MFC4077970.1"/>
    <property type="molecule type" value="Genomic_DNA"/>
</dbReference>
<dbReference type="Gene3D" id="3.40.50.720">
    <property type="entry name" value="NAD(P)-binding Rossmann-like Domain"/>
    <property type="match status" value="1"/>
</dbReference>
<dbReference type="InterPro" id="IPR016040">
    <property type="entry name" value="NAD(P)-bd_dom"/>
</dbReference>
<dbReference type="GO" id="GO:0008460">
    <property type="term" value="F:dTDP-glucose 4,6-dehydratase activity"/>
    <property type="evidence" value="ECO:0007669"/>
    <property type="project" value="UniProtKB-EC"/>
</dbReference>
<proteinExistence type="inferred from homology"/>
<evidence type="ECO:0000256" key="8">
    <source>
        <dbReference type="RuleBase" id="RU004473"/>
    </source>
</evidence>
<comment type="cofactor">
    <cofactor evidence="2 8">
        <name>NAD(+)</name>
        <dbReference type="ChEBI" id="CHEBI:57540"/>
    </cofactor>
</comment>
<comment type="caution">
    <text evidence="10">The sequence shown here is derived from an EMBL/GenBank/DDBJ whole genome shotgun (WGS) entry which is preliminary data.</text>
</comment>
<evidence type="ECO:0000256" key="2">
    <source>
        <dbReference type="ARBA" id="ARBA00001911"/>
    </source>
</evidence>
<sequence>MSRTILVTGGAGFIGSHYIRYLLTHHRDIQVINADALRYSANLRNLDDVAGDSRYRFKQVDLSRQEEVERLFAHRINEVVHFAAESHVDRSIQGAEPFIQSNLIGTYRLLETIRQSSTVKRMIHISTDEVYGSICQGRTAEGASLKPGNPYSASKASSDLLCLAYANTYGLPVVITRCTNNYGPNQHPEKFIPKMIFHALRDRPLPLYGDGQQERDWLYVTDHCAAVDRVREHGRVGEVYHIGAEQTIPNREIAGRILDLLGKPTTLIQTAPDRPGHDFRYSLQTEKLRRELGWMPVVSLEQGLSKTIRWYQAQTDWQQGFGQPPGGTSL</sequence>
<name>A0ABV8JI14_9BACL</name>
<comment type="similarity">
    <text evidence="3 8">Belongs to the NAD(P)-dependent epimerase/dehydratase family. dTDP-glucose dehydratase subfamily.</text>
</comment>
<evidence type="ECO:0000259" key="9">
    <source>
        <dbReference type="Pfam" id="PF16363"/>
    </source>
</evidence>
<evidence type="ECO:0000256" key="3">
    <source>
        <dbReference type="ARBA" id="ARBA00008178"/>
    </source>
</evidence>
<protein>
    <recommendedName>
        <fullName evidence="5 8">dTDP-glucose 4,6-dehydratase</fullName>
        <ecNumber evidence="4 8">4.2.1.46</ecNumber>
    </recommendedName>
</protein>
<evidence type="ECO:0000256" key="7">
    <source>
        <dbReference type="ARBA" id="ARBA00023239"/>
    </source>
</evidence>
<feature type="domain" description="NAD(P)-binding" evidence="9">
    <location>
        <begin position="6"/>
        <end position="306"/>
    </location>
</feature>
<comment type="catalytic activity">
    <reaction evidence="1 8">
        <text>dTDP-alpha-D-glucose = dTDP-4-dehydro-6-deoxy-alpha-D-glucose + H2O</text>
        <dbReference type="Rhea" id="RHEA:17221"/>
        <dbReference type="ChEBI" id="CHEBI:15377"/>
        <dbReference type="ChEBI" id="CHEBI:57477"/>
        <dbReference type="ChEBI" id="CHEBI:57649"/>
        <dbReference type="EC" id="4.2.1.46"/>
    </reaction>
</comment>
<gene>
    <name evidence="10" type="primary">rfbB</name>
    <name evidence="10" type="ORF">ACFOUO_14300</name>
</gene>
<evidence type="ECO:0000256" key="1">
    <source>
        <dbReference type="ARBA" id="ARBA00001539"/>
    </source>
</evidence>
<evidence type="ECO:0000313" key="11">
    <source>
        <dbReference type="Proteomes" id="UP001595843"/>
    </source>
</evidence>
<accession>A0ABV8JI14</accession>